<evidence type="ECO:0000313" key="2">
    <source>
        <dbReference type="EMBL" id="SMG46213.1"/>
    </source>
</evidence>
<dbReference type="Proteomes" id="UP000193420">
    <property type="component" value="Unassembled WGS sequence"/>
</dbReference>
<reference evidence="3" key="1">
    <citation type="submission" date="2017-04" db="EMBL/GenBank/DDBJ databases">
        <authorList>
            <person name="Varghese N."/>
            <person name="Submissions S."/>
        </authorList>
    </citation>
    <scope>NUCLEOTIDE SEQUENCE [LARGE SCALE GENOMIC DNA]</scope>
    <source>
        <strain evidence="3">DSM 19835</strain>
    </source>
</reference>
<keyword evidence="1" id="KW-1133">Transmembrane helix</keyword>
<keyword evidence="1" id="KW-0812">Transmembrane</keyword>
<evidence type="ECO:0000313" key="3">
    <source>
        <dbReference type="Proteomes" id="UP000193420"/>
    </source>
</evidence>
<organism evidence="2 3">
    <name type="scientific">Arenibacter troitsensis</name>
    <dbReference type="NCBI Taxonomy" id="188872"/>
    <lineage>
        <taxon>Bacteria</taxon>
        <taxon>Pseudomonadati</taxon>
        <taxon>Bacteroidota</taxon>
        <taxon>Flavobacteriia</taxon>
        <taxon>Flavobacteriales</taxon>
        <taxon>Flavobacteriaceae</taxon>
        <taxon>Arenibacter</taxon>
    </lineage>
</organism>
<gene>
    <name evidence="2" type="ORF">SAMN03080602_03458</name>
</gene>
<proteinExistence type="predicted"/>
<keyword evidence="1" id="KW-0472">Membrane</keyword>
<dbReference type="EMBL" id="FXAO01000008">
    <property type="protein sequence ID" value="SMG46213.1"/>
    <property type="molecule type" value="Genomic_DNA"/>
</dbReference>
<keyword evidence="3" id="KW-1185">Reference proteome</keyword>
<accession>A0A1X7KYE7</accession>
<dbReference type="AlphaFoldDB" id="A0A1X7KYE7"/>
<protein>
    <submittedName>
        <fullName evidence="2">Uncharacterized protein</fullName>
    </submittedName>
</protein>
<sequence length="238" mass="27524">MLKNLCITIPIIHCGGFSIRKILTFNQWLGFRRTISDGNVRNEIIAQPLPVIMKNILLAIILFPLLNFSQSSKTYMELVDDAKTKKSAEQIEKLIIGTWEFQKLTDKNGKTIAEVKHFVNDTITATEFVSRPNMRIEMDKTYELFGCENSENCESGIWEYDSKAKIFRMTFDKPKYNVPIDKLAPGLLEQLKKSGSLIEFTKNEIEIAEITQTELKVFEFLESDGTEFKYNLKVYRKK</sequence>
<name>A0A1X7KYE7_9FLAO</name>
<evidence type="ECO:0000256" key="1">
    <source>
        <dbReference type="SAM" id="Phobius"/>
    </source>
</evidence>
<feature type="transmembrane region" description="Helical" evidence="1">
    <location>
        <begin position="44"/>
        <end position="66"/>
    </location>
</feature>